<dbReference type="Pfam" id="PF00128">
    <property type="entry name" value="Alpha-amylase"/>
    <property type="match status" value="1"/>
</dbReference>
<evidence type="ECO:0000313" key="6">
    <source>
        <dbReference type="EMBL" id="MBB6097060.1"/>
    </source>
</evidence>
<feature type="active site" description="Proton donor" evidence="3">
    <location>
        <position position="372"/>
    </location>
</feature>
<dbReference type="InterPro" id="IPR017853">
    <property type="entry name" value="GH"/>
</dbReference>
<keyword evidence="1 6" id="KW-0378">Hydrolase</keyword>
<name>A0A841HXY0_9DEIO</name>
<dbReference type="GO" id="GO:0005975">
    <property type="term" value="P:carbohydrate metabolic process"/>
    <property type="evidence" value="ECO:0007669"/>
    <property type="project" value="InterPro"/>
</dbReference>
<feature type="domain" description="Glycosyl hydrolase family 13 catalytic" evidence="5">
    <location>
        <begin position="132"/>
        <end position="524"/>
    </location>
</feature>
<dbReference type="InterPro" id="IPR006047">
    <property type="entry name" value="GH13_cat_dom"/>
</dbReference>
<feature type="active site" description="Nucleophile" evidence="3">
    <location>
        <position position="335"/>
    </location>
</feature>
<dbReference type="GO" id="GO:0004558">
    <property type="term" value="F:alpha-1,4-glucosidase activity"/>
    <property type="evidence" value="ECO:0007669"/>
    <property type="project" value="UniProtKB-EC"/>
</dbReference>
<reference evidence="6 7" key="1">
    <citation type="submission" date="2020-08" db="EMBL/GenBank/DDBJ databases">
        <title>Genomic Encyclopedia of Type Strains, Phase IV (KMG-IV): sequencing the most valuable type-strain genomes for metagenomic binning, comparative biology and taxonomic classification.</title>
        <authorList>
            <person name="Goeker M."/>
        </authorList>
    </citation>
    <scope>NUCLEOTIDE SEQUENCE [LARGE SCALE GENOMIC DNA]</scope>
    <source>
        <strain evidence="6 7">DSM 21458</strain>
    </source>
</reference>
<dbReference type="EMBL" id="JACHHG010000002">
    <property type="protein sequence ID" value="MBB6097060.1"/>
    <property type="molecule type" value="Genomic_DNA"/>
</dbReference>
<dbReference type="AlphaFoldDB" id="A0A841HXY0"/>
<dbReference type="InterPro" id="IPR017069">
    <property type="entry name" value="MalZ"/>
</dbReference>
<evidence type="ECO:0000259" key="5">
    <source>
        <dbReference type="SMART" id="SM00642"/>
    </source>
</evidence>
<evidence type="ECO:0000313" key="7">
    <source>
        <dbReference type="Proteomes" id="UP000569951"/>
    </source>
</evidence>
<dbReference type="PANTHER" id="PTHR10357:SF210">
    <property type="entry name" value="MALTODEXTRIN GLUCOSIDASE"/>
    <property type="match status" value="1"/>
</dbReference>
<dbReference type="CDD" id="cd02857">
    <property type="entry name" value="E_set_CDase_PDE_N"/>
    <property type="match status" value="1"/>
</dbReference>
<dbReference type="GO" id="GO:0005737">
    <property type="term" value="C:cytoplasm"/>
    <property type="evidence" value="ECO:0007669"/>
    <property type="project" value="InterPro"/>
</dbReference>
<evidence type="ECO:0000256" key="3">
    <source>
        <dbReference type="PIRSR" id="PIRSR036918-50"/>
    </source>
</evidence>
<dbReference type="RefSeq" id="WP_183984143.1">
    <property type="nucleotide sequence ID" value="NZ_JACHHG010000002.1"/>
</dbReference>
<evidence type="ECO:0000256" key="2">
    <source>
        <dbReference type="ARBA" id="ARBA00023295"/>
    </source>
</evidence>
<sequence length="611" mass="69035">MNAIFDTVPCWHDHTPAYTSTLRARRGQSVTVRLKTLLDVQQVQIKVLVYGEIYERPTREIAPVDGQGRWFEADFEVNAERVRYAWQLLLADDTLNFSLAGLTHTRRGYRDWFSLLADYQAPEWVWERVFYQIFPDRFRNGNPDNDVQSGEYLYGGRPVIKVDWDTPPDRRGDIHAHYGGDLEGITQALPYLEDLGVNALWLTPIFESPSNHRYDIRDYRKVDPHLGGDAAFEALMRAAQERDFKVVLDGVFNHTGDEHALFCRALHDHEAPERDLFTWKSQPQKGETPYAAFFDVPTLPKIDYTSPRAFEEFIDGDAAVVRHWLRRGIDGWRLDVAQMIGAGGTDAGNLEVHRRLKRAAREENPEAYVFGERFFDAEHALETGQGEDGVMNYHGFGLPVMEWLAGNNLRGHPVRMTSEELLDLLWDAWHALPAPIALNQFNLLDSHDLPRAMWRVGGDRNKLLAGLTMLMAFPGVPCIFYGTEVGLNQPEPGAMPFCRVPMPWDEGRWDSALLEATRKLIRLRKATPALQRGTLRLLACAPDAVAWLRELTHADGRVERAALIASRSSTPAPITLTLPEGNWVDALAGTEVGAGGEYTLELTGGTILLSR</sequence>
<keyword evidence="7" id="KW-1185">Reference proteome</keyword>
<accession>A0A841HXY0</accession>
<dbReference type="Proteomes" id="UP000569951">
    <property type="component" value="Unassembled WGS sequence"/>
</dbReference>
<dbReference type="CDD" id="cd11338">
    <property type="entry name" value="AmyAc_CMD"/>
    <property type="match status" value="1"/>
</dbReference>
<gene>
    <name evidence="6" type="ORF">HNR42_000474</name>
</gene>
<dbReference type="SMART" id="SM00642">
    <property type="entry name" value="Aamy"/>
    <property type="match status" value="1"/>
</dbReference>
<evidence type="ECO:0000256" key="4">
    <source>
        <dbReference type="PIRSR" id="PIRSR036918-51"/>
    </source>
</evidence>
<comment type="caution">
    <text evidence="6">The sequence shown here is derived from an EMBL/GenBank/DDBJ whole genome shotgun (WGS) entry which is preliminary data.</text>
</comment>
<dbReference type="Gene3D" id="3.20.20.80">
    <property type="entry name" value="Glycosidases"/>
    <property type="match status" value="1"/>
</dbReference>
<protein>
    <submittedName>
        <fullName evidence="6">Alpha-glucosidase</fullName>
        <ecNumber evidence="6">3.2.1.20</ecNumber>
    </submittedName>
</protein>
<feature type="site" description="Transition state stabilizer" evidence="4">
    <location>
        <position position="448"/>
    </location>
</feature>
<keyword evidence="2 6" id="KW-0326">Glycosidase</keyword>
<dbReference type="PANTHER" id="PTHR10357">
    <property type="entry name" value="ALPHA-AMYLASE FAMILY MEMBER"/>
    <property type="match status" value="1"/>
</dbReference>
<dbReference type="EC" id="3.2.1.20" evidence="6"/>
<organism evidence="6 7">
    <name type="scientific">Deinobacterium chartae</name>
    <dbReference type="NCBI Taxonomy" id="521158"/>
    <lineage>
        <taxon>Bacteria</taxon>
        <taxon>Thermotogati</taxon>
        <taxon>Deinococcota</taxon>
        <taxon>Deinococci</taxon>
        <taxon>Deinococcales</taxon>
        <taxon>Deinococcaceae</taxon>
        <taxon>Deinobacterium</taxon>
    </lineage>
</organism>
<dbReference type="InterPro" id="IPR004185">
    <property type="entry name" value="Glyco_hydro_13_lg-like_dom"/>
</dbReference>
<proteinExistence type="predicted"/>
<dbReference type="SUPFAM" id="SSF51445">
    <property type="entry name" value="(Trans)glycosidases"/>
    <property type="match status" value="1"/>
</dbReference>
<evidence type="ECO:0000256" key="1">
    <source>
        <dbReference type="ARBA" id="ARBA00022801"/>
    </source>
</evidence>
<dbReference type="PIRSF" id="PIRSF036918">
    <property type="entry name" value="Maltodextrin_glucosidase"/>
    <property type="match status" value="1"/>
</dbReference>